<dbReference type="CDD" id="cd04301">
    <property type="entry name" value="NAT_SF"/>
    <property type="match status" value="1"/>
</dbReference>
<organism evidence="2 3">
    <name type="scientific">Nemorincola caseinilytica</name>
    <dbReference type="NCBI Taxonomy" id="2054315"/>
    <lineage>
        <taxon>Bacteria</taxon>
        <taxon>Pseudomonadati</taxon>
        <taxon>Bacteroidota</taxon>
        <taxon>Chitinophagia</taxon>
        <taxon>Chitinophagales</taxon>
        <taxon>Chitinophagaceae</taxon>
        <taxon>Nemorincola</taxon>
    </lineage>
</organism>
<reference evidence="3" key="1">
    <citation type="journal article" date="2019" name="Int. J. Syst. Evol. Microbiol.">
        <title>The Global Catalogue of Microorganisms (GCM) 10K type strain sequencing project: providing services to taxonomists for standard genome sequencing and annotation.</title>
        <authorList>
            <consortium name="The Broad Institute Genomics Platform"/>
            <consortium name="The Broad Institute Genome Sequencing Center for Infectious Disease"/>
            <person name="Wu L."/>
            <person name="Ma J."/>
        </authorList>
    </citation>
    <scope>NUCLEOTIDE SEQUENCE [LARGE SCALE GENOMIC DNA]</scope>
    <source>
        <strain evidence="3">JCM 32105</strain>
    </source>
</reference>
<dbReference type="Pfam" id="PF00583">
    <property type="entry name" value="Acetyltransf_1"/>
    <property type="match status" value="1"/>
</dbReference>
<evidence type="ECO:0000313" key="3">
    <source>
        <dbReference type="Proteomes" id="UP001500067"/>
    </source>
</evidence>
<evidence type="ECO:0000313" key="2">
    <source>
        <dbReference type="EMBL" id="GAA4460554.1"/>
    </source>
</evidence>
<keyword evidence="3" id="KW-1185">Reference proteome</keyword>
<name>A0ABP8N392_9BACT</name>
<dbReference type="Proteomes" id="UP001500067">
    <property type="component" value="Unassembled WGS sequence"/>
</dbReference>
<dbReference type="PROSITE" id="PS51186">
    <property type="entry name" value="GNAT"/>
    <property type="match status" value="1"/>
</dbReference>
<dbReference type="InterPro" id="IPR016181">
    <property type="entry name" value="Acyl_CoA_acyltransferase"/>
</dbReference>
<feature type="domain" description="N-acetyltransferase" evidence="1">
    <location>
        <begin position="16"/>
        <end position="161"/>
    </location>
</feature>
<dbReference type="RefSeq" id="WP_345077591.1">
    <property type="nucleotide sequence ID" value="NZ_BAABFA010000004.1"/>
</dbReference>
<comment type="caution">
    <text evidence="2">The sequence shown here is derived from an EMBL/GenBank/DDBJ whole genome shotgun (WGS) entry which is preliminary data.</text>
</comment>
<dbReference type="InterPro" id="IPR000182">
    <property type="entry name" value="GNAT_dom"/>
</dbReference>
<evidence type="ECO:0000259" key="1">
    <source>
        <dbReference type="PROSITE" id="PS51186"/>
    </source>
</evidence>
<protein>
    <recommendedName>
        <fullName evidence="1">N-acetyltransferase domain-containing protein</fullName>
    </recommendedName>
</protein>
<dbReference type="Gene3D" id="3.40.630.30">
    <property type="match status" value="1"/>
</dbReference>
<accession>A0ABP8N392</accession>
<dbReference type="SUPFAM" id="SSF55729">
    <property type="entry name" value="Acyl-CoA N-acyltransferases (Nat)"/>
    <property type="match status" value="1"/>
</dbReference>
<sequence length="161" mass="18840">MSNIEIIPVDVKEHYVAISAMMRGLHDNERILNHRTALWDDIETSYMRHIVQMQAECEGLCLVAYNDDVPVGFIFGYVEEEDDSRFEEYTGRVLYVSDGFVDAAHRRRGIYSKLNKQLEIYFMAAGVKRIYRFALVGNDNMRHFLTGDGYTPTRILYEKWL</sequence>
<gene>
    <name evidence="2" type="ORF">GCM10023093_03430</name>
</gene>
<proteinExistence type="predicted"/>
<dbReference type="EMBL" id="BAABFA010000004">
    <property type="protein sequence ID" value="GAA4460554.1"/>
    <property type="molecule type" value="Genomic_DNA"/>
</dbReference>